<keyword evidence="3" id="KW-1133">Transmembrane helix</keyword>
<dbReference type="SUPFAM" id="SSF63817">
    <property type="entry name" value="Sortase"/>
    <property type="match status" value="1"/>
</dbReference>
<dbReference type="Pfam" id="PF04203">
    <property type="entry name" value="Sortase"/>
    <property type="match status" value="1"/>
</dbReference>
<evidence type="ECO:0000256" key="1">
    <source>
        <dbReference type="ARBA" id="ARBA00022801"/>
    </source>
</evidence>
<dbReference type="PROSITE" id="PS51257">
    <property type="entry name" value="PROKAR_LIPOPROTEIN"/>
    <property type="match status" value="1"/>
</dbReference>
<reference evidence="4" key="1">
    <citation type="submission" date="2020-10" db="EMBL/GenBank/DDBJ databases">
        <authorList>
            <person name="Gilroy R."/>
        </authorList>
    </citation>
    <scope>NUCLEOTIDE SEQUENCE</scope>
    <source>
        <strain evidence="4">CHK188-20938</strain>
    </source>
</reference>
<dbReference type="EC" id="3.4.22.71" evidence="4"/>
<dbReference type="EMBL" id="DVOO01000026">
    <property type="protein sequence ID" value="HIV25800.1"/>
    <property type="molecule type" value="Genomic_DNA"/>
</dbReference>
<dbReference type="CDD" id="cd05826">
    <property type="entry name" value="Sortase_B"/>
    <property type="match status" value="1"/>
</dbReference>
<keyword evidence="3" id="KW-0472">Membrane</keyword>
<feature type="active site" description="Proton donor/acceptor" evidence="2">
    <location>
        <position position="162"/>
    </location>
</feature>
<keyword evidence="1 4" id="KW-0378">Hydrolase</keyword>
<evidence type="ECO:0000313" key="5">
    <source>
        <dbReference type="Proteomes" id="UP000824169"/>
    </source>
</evidence>
<feature type="transmembrane region" description="Helical" evidence="3">
    <location>
        <begin position="16"/>
        <end position="36"/>
    </location>
</feature>
<sequence length="274" mass="31184">MAKNKKKKKKKKGGPLNVILTLGIIACVGVIAYSGYQLLSTRLAYHEGESEYGSLQRYTTETASGAGEEDSENREPAEAAVLEEETPPIQVDFASLQAINPDIVGWLYMDALDISYPIVQGTDNDYYLHRTFEGKDNFAGSIFVEYRNSGDFSDCNTIIYGHNMKNQTMFGKLDFLQNWEEYQDGMYFWILTPEADYRYEIFNAQYTDAYSDVYTLFSDSGELFLDYLNKMQSQSQIPLEERTFSESDRIVTLSTCASSEGDERYVVQGVRTEQ</sequence>
<name>A0A9D1P3J4_9FIRM</name>
<dbReference type="InterPro" id="IPR023365">
    <property type="entry name" value="Sortase_dom-sf"/>
</dbReference>
<feature type="active site" description="Acyl-thioester intermediate" evidence="2">
    <location>
        <position position="256"/>
    </location>
</feature>
<dbReference type="GO" id="GO:0016787">
    <property type="term" value="F:hydrolase activity"/>
    <property type="evidence" value="ECO:0007669"/>
    <property type="project" value="UniProtKB-KW"/>
</dbReference>
<organism evidence="4 5">
    <name type="scientific">Candidatus Scatomonas pullistercoris</name>
    <dbReference type="NCBI Taxonomy" id="2840920"/>
    <lineage>
        <taxon>Bacteria</taxon>
        <taxon>Bacillati</taxon>
        <taxon>Bacillota</taxon>
        <taxon>Clostridia</taxon>
        <taxon>Lachnospirales</taxon>
        <taxon>Lachnospiraceae</taxon>
        <taxon>Lachnospiraceae incertae sedis</taxon>
        <taxon>Candidatus Scatomonas</taxon>
    </lineage>
</organism>
<dbReference type="AlphaFoldDB" id="A0A9D1P3J4"/>
<dbReference type="InterPro" id="IPR009835">
    <property type="entry name" value="SrtB"/>
</dbReference>
<evidence type="ECO:0000313" key="4">
    <source>
        <dbReference type="EMBL" id="HIV25800.1"/>
    </source>
</evidence>
<reference evidence="4" key="2">
    <citation type="journal article" date="2021" name="PeerJ">
        <title>Extensive microbial diversity within the chicken gut microbiome revealed by metagenomics and culture.</title>
        <authorList>
            <person name="Gilroy R."/>
            <person name="Ravi A."/>
            <person name="Getino M."/>
            <person name="Pursley I."/>
            <person name="Horton D.L."/>
            <person name="Alikhan N.F."/>
            <person name="Baker D."/>
            <person name="Gharbi K."/>
            <person name="Hall N."/>
            <person name="Watson M."/>
            <person name="Adriaenssens E.M."/>
            <person name="Foster-Nyarko E."/>
            <person name="Jarju S."/>
            <person name="Secka A."/>
            <person name="Antonio M."/>
            <person name="Oren A."/>
            <person name="Chaudhuri R.R."/>
            <person name="La Ragione R."/>
            <person name="Hildebrand F."/>
            <person name="Pallen M.J."/>
        </authorList>
    </citation>
    <scope>NUCLEOTIDE SEQUENCE</scope>
    <source>
        <strain evidence="4">CHK188-20938</strain>
    </source>
</reference>
<evidence type="ECO:0000256" key="3">
    <source>
        <dbReference type="SAM" id="Phobius"/>
    </source>
</evidence>
<dbReference type="NCBIfam" id="TIGR03064">
    <property type="entry name" value="sortase_srtB"/>
    <property type="match status" value="1"/>
</dbReference>
<proteinExistence type="predicted"/>
<accession>A0A9D1P3J4</accession>
<gene>
    <name evidence="4" type="primary">srtB</name>
    <name evidence="4" type="ORF">IAB71_08515</name>
</gene>
<evidence type="ECO:0000256" key="2">
    <source>
        <dbReference type="PIRSR" id="PIRSR605754-1"/>
    </source>
</evidence>
<keyword evidence="3" id="KW-0812">Transmembrane</keyword>
<comment type="caution">
    <text evidence="4">The sequence shown here is derived from an EMBL/GenBank/DDBJ whole genome shotgun (WGS) entry which is preliminary data.</text>
</comment>
<dbReference type="Proteomes" id="UP000824169">
    <property type="component" value="Unassembled WGS sequence"/>
</dbReference>
<dbReference type="Gene3D" id="2.40.260.10">
    <property type="entry name" value="Sortase"/>
    <property type="match status" value="1"/>
</dbReference>
<protein>
    <submittedName>
        <fullName evidence="4">Class B sortase</fullName>
        <ecNumber evidence="4">3.4.22.71</ecNumber>
    </submittedName>
</protein>
<dbReference type="InterPro" id="IPR005754">
    <property type="entry name" value="Sortase"/>
</dbReference>